<dbReference type="EMBL" id="ML119652">
    <property type="protein sequence ID" value="RPA85778.1"/>
    <property type="molecule type" value="Genomic_DNA"/>
</dbReference>
<feature type="domain" description="ChlI/MoxR AAA lid" evidence="4">
    <location>
        <begin position="263"/>
        <end position="322"/>
    </location>
</feature>
<dbReference type="PANTHER" id="PTHR11603:SF132">
    <property type="entry name" value="C2H2-TYPE DOMAIN-CONTAINING PROTEIN"/>
    <property type="match status" value="1"/>
</dbReference>
<evidence type="ECO:0000259" key="4">
    <source>
        <dbReference type="Pfam" id="PF17863"/>
    </source>
</evidence>
<organism evidence="5 6">
    <name type="scientific">Ascobolus immersus RN42</name>
    <dbReference type="NCBI Taxonomy" id="1160509"/>
    <lineage>
        <taxon>Eukaryota</taxon>
        <taxon>Fungi</taxon>
        <taxon>Dikarya</taxon>
        <taxon>Ascomycota</taxon>
        <taxon>Pezizomycotina</taxon>
        <taxon>Pezizomycetes</taxon>
        <taxon>Pezizales</taxon>
        <taxon>Ascobolaceae</taxon>
        <taxon>Ascobolus</taxon>
    </lineage>
</organism>
<dbReference type="OrthoDB" id="5582146at2759"/>
<feature type="region of interest" description="Disordered" evidence="3">
    <location>
        <begin position="192"/>
        <end position="213"/>
    </location>
</feature>
<dbReference type="Pfam" id="PF17863">
    <property type="entry name" value="AAA_lid_2"/>
    <property type="match status" value="1"/>
</dbReference>
<dbReference type="InterPro" id="IPR041628">
    <property type="entry name" value="ChlI/MoxR_AAA_lid"/>
</dbReference>
<dbReference type="EC" id="6.6.1.1" evidence="1"/>
<evidence type="ECO:0000256" key="1">
    <source>
        <dbReference type="ARBA" id="ARBA00012825"/>
    </source>
</evidence>
<protein>
    <recommendedName>
        <fullName evidence="1">magnesium chelatase</fullName>
        <ecNumber evidence="1">6.6.1.1</ecNumber>
    </recommendedName>
</protein>
<dbReference type="PANTHER" id="PTHR11603">
    <property type="entry name" value="AAA FAMILY ATPASE"/>
    <property type="match status" value="1"/>
</dbReference>
<dbReference type="GO" id="GO:0016851">
    <property type="term" value="F:magnesium chelatase activity"/>
    <property type="evidence" value="ECO:0007669"/>
    <property type="project" value="UniProtKB-EC"/>
</dbReference>
<accession>A0A3N4IM36</accession>
<name>A0A3N4IM36_ASCIM</name>
<dbReference type="Gene3D" id="1.10.8.80">
    <property type="entry name" value="Magnesium chelatase subunit I, C-Terminal domain"/>
    <property type="match status" value="1"/>
</dbReference>
<comment type="pathway">
    <text evidence="2">Porphyrin-containing compound metabolism.</text>
</comment>
<dbReference type="InterPro" id="IPR052041">
    <property type="entry name" value="Nucleic_acid_metab_PIN/TRAM"/>
</dbReference>
<reference evidence="5 6" key="1">
    <citation type="journal article" date="2018" name="Nat. Ecol. Evol.">
        <title>Pezizomycetes genomes reveal the molecular basis of ectomycorrhizal truffle lifestyle.</title>
        <authorList>
            <person name="Murat C."/>
            <person name="Payen T."/>
            <person name="Noel B."/>
            <person name="Kuo A."/>
            <person name="Morin E."/>
            <person name="Chen J."/>
            <person name="Kohler A."/>
            <person name="Krizsan K."/>
            <person name="Balestrini R."/>
            <person name="Da Silva C."/>
            <person name="Montanini B."/>
            <person name="Hainaut M."/>
            <person name="Levati E."/>
            <person name="Barry K.W."/>
            <person name="Belfiori B."/>
            <person name="Cichocki N."/>
            <person name="Clum A."/>
            <person name="Dockter R.B."/>
            <person name="Fauchery L."/>
            <person name="Guy J."/>
            <person name="Iotti M."/>
            <person name="Le Tacon F."/>
            <person name="Lindquist E.A."/>
            <person name="Lipzen A."/>
            <person name="Malagnac F."/>
            <person name="Mello A."/>
            <person name="Molinier V."/>
            <person name="Miyauchi S."/>
            <person name="Poulain J."/>
            <person name="Riccioni C."/>
            <person name="Rubini A."/>
            <person name="Sitrit Y."/>
            <person name="Splivallo R."/>
            <person name="Traeger S."/>
            <person name="Wang M."/>
            <person name="Zifcakova L."/>
            <person name="Wipf D."/>
            <person name="Zambonelli A."/>
            <person name="Paolocci F."/>
            <person name="Nowrousian M."/>
            <person name="Ottonello S."/>
            <person name="Baldrian P."/>
            <person name="Spatafora J.W."/>
            <person name="Henrissat B."/>
            <person name="Nagy L.G."/>
            <person name="Aury J.M."/>
            <person name="Wincker P."/>
            <person name="Grigoriev I.V."/>
            <person name="Bonfante P."/>
            <person name="Martin F.M."/>
        </authorList>
    </citation>
    <scope>NUCLEOTIDE SEQUENCE [LARGE SCALE GENOMIC DNA]</scope>
    <source>
        <strain evidence="5 6">RN42</strain>
    </source>
</reference>
<gene>
    <name evidence="5" type="ORF">BJ508DRAFT_167458</name>
</gene>
<proteinExistence type="predicted"/>
<evidence type="ECO:0000256" key="3">
    <source>
        <dbReference type="SAM" id="MobiDB-lite"/>
    </source>
</evidence>
<evidence type="ECO:0000256" key="2">
    <source>
        <dbReference type="ARBA" id="ARBA00023444"/>
    </source>
</evidence>
<evidence type="ECO:0000313" key="5">
    <source>
        <dbReference type="EMBL" id="RPA85778.1"/>
    </source>
</evidence>
<dbReference type="AlphaFoldDB" id="A0A3N4IM36"/>
<keyword evidence="6" id="KW-1185">Reference proteome</keyword>
<dbReference type="Proteomes" id="UP000275078">
    <property type="component" value="Unassembled WGS sequence"/>
</dbReference>
<evidence type="ECO:0000313" key="6">
    <source>
        <dbReference type="Proteomes" id="UP000275078"/>
    </source>
</evidence>
<sequence length="357" mass="39654">MDTFDSLDDIQLALLLSLIANQHCILTTEPSHLNELTTSVEAFIESSFGLEVATVSFEPETSLDEFAGEVIREGGFVSRKSPSNLAHAVAGANITRTIDGTLPSPRLANVLLLKHLDRASAQCQAQVLELMIGKGIALMTRRMGIRSPKRFLIVAVLERSQGRVQLLPELIDHFFISHYYDSFPFDSGRSYSTYDSQDRPEEDGDNESLSSVVRKAPSISPSLDHGEVTFTEEYLDSLTLAAQRAFFHVEVKKYMMDIVSFLRLHRATARGVTPLATRHFELLVRCLAPLHNMTFVTPTLAQLAAPKVYAHRIEVCTPMEERSMMWGSNEVAVEAWLKGATSETVVDDVLDMVKAPV</sequence>